<dbReference type="EMBL" id="ML737701">
    <property type="protein sequence ID" value="KAE8362518.1"/>
    <property type="molecule type" value="Genomic_DNA"/>
</dbReference>
<evidence type="ECO:0000313" key="2">
    <source>
        <dbReference type="Proteomes" id="UP000326268"/>
    </source>
</evidence>
<dbReference type="Proteomes" id="UP000326268">
    <property type="component" value="Unassembled WGS sequence"/>
</dbReference>
<name>A0A5N6ZYT9_9EURO</name>
<accession>A0A5N6ZYT9</accession>
<evidence type="ECO:0000313" key="1">
    <source>
        <dbReference type="EMBL" id="KAE8362518.1"/>
    </source>
</evidence>
<protein>
    <submittedName>
        <fullName evidence="1">Uncharacterized protein</fullName>
    </submittedName>
</protein>
<gene>
    <name evidence="1" type="ORF">BDV27DRAFT_131343</name>
</gene>
<dbReference type="RefSeq" id="XP_031925599.1">
    <property type="nucleotide sequence ID" value="XM_032067616.1"/>
</dbReference>
<reference evidence="1 2" key="1">
    <citation type="submission" date="2019-04" db="EMBL/GenBank/DDBJ databases">
        <title>Friends and foes A comparative genomics studyof 23 Aspergillus species from section Flavi.</title>
        <authorList>
            <consortium name="DOE Joint Genome Institute"/>
            <person name="Kjaerbolling I."/>
            <person name="Vesth T."/>
            <person name="Frisvad J.C."/>
            <person name="Nybo J.L."/>
            <person name="Theobald S."/>
            <person name="Kildgaard S."/>
            <person name="Isbrandt T."/>
            <person name="Kuo A."/>
            <person name="Sato A."/>
            <person name="Lyhne E.K."/>
            <person name="Kogle M.E."/>
            <person name="Wiebenga A."/>
            <person name="Kun R.S."/>
            <person name="Lubbers R.J."/>
            <person name="Makela M.R."/>
            <person name="Barry K."/>
            <person name="Chovatia M."/>
            <person name="Clum A."/>
            <person name="Daum C."/>
            <person name="Haridas S."/>
            <person name="He G."/>
            <person name="LaButti K."/>
            <person name="Lipzen A."/>
            <person name="Mondo S."/>
            <person name="Riley R."/>
            <person name="Salamov A."/>
            <person name="Simmons B.A."/>
            <person name="Magnuson J.K."/>
            <person name="Henrissat B."/>
            <person name="Mortensen U.H."/>
            <person name="Larsen T.O."/>
            <person name="Devries R.P."/>
            <person name="Grigoriev I.V."/>
            <person name="Machida M."/>
            <person name="Baker S.E."/>
            <person name="Andersen M.R."/>
        </authorList>
    </citation>
    <scope>NUCLEOTIDE SEQUENCE [LARGE SCALE GENOMIC DNA]</scope>
    <source>
        <strain evidence="1 2">CBS 763.97</strain>
    </source>
</reference>
<dbReference type="AlphaFoldDB" id="A0A5N6ZYT9"/>
<organism evidence="1 2">
    <name type="scientific">Aspergillus caelatus</name>
    <dbReference type="NCBI Taxonomy" id="61420"/>
    <lineage>
        <taxon>Eukaryota</taxon>
        <taxon>Fungi</taxon>
        <taxon>Dikarya</taxon>
        <taxon>Ascomycota</taxon>
        <taxon>Pezizomycotina</taxon>
        <taxon>Eurotiomycetes</taxon>
        <taxon>Eurotiomycetidae</taxon>
        <taxon>Eurotiales</taxon>
        <taxon>Aspergillaceae</taxon>
        <taxon>Aspergillus</taxon>
        <taxon>Aspergillus subgen. Circumdati</taxon>
    </lineage>
</organism>
<dbReference type="GeneID" id="43652062"/>
<keyword evidence="2" id="KW-1185">Reference proteome</keyword>
<proteinExistence type="predicted"/>
<sequence length="68" mass="8420">MLKSCRCRFRWGLIYMFVFDLMLWSGYDRRTCWFWTSWVDTFLWCALGNTRYLCVDSLKPWNIVFSRA</sequence>